<feature type="domain" description="Big-1" evidence="2">
    <location>
        <begin position="322"/>
        <end position="412"/>
    </location>
</feature>
<evidence type="ECO:0000313" key="3">
    <source>
        <dbReference type="EMBL" id="TYT28074.1"/>
    </source>
</evidence>
<comment type="similarity">
    <text evidence="1">Belongs to the intimin/invasin family.</text>
</comment>
<feature type="domain" description="Big-1" evidence="2">
    <location>
        <begin position="1138"/>
        <end position="1201"/>
    </location>
</feature>
<dbReference type="PANTHER" id="PTHR39576">
    <property type="entry name" value="ATTACHING AND EFFACING PROTEIN HOMOLOG-RELATED-RELATED"/>
    <property type="match status" value="1"/>
</dbReference>
<dbReference type="InterPro" id="IPR008964">
    <property type="entry name" value="Invasin/intimin_cell_adhesion"/>
</dbReference>
<dbReference type="PANTHER" id="PTHR39576:SF2">
    <property type="entry name" value="ATTACHING AND EFFACING PROTEIN HOMOLOG-RELATED"/>
    <property type="match status" value="1"/>
</dbReference>
<dbReference type="InterPro" id="IPR013783">
    <property type="entry name" value="Ig-like_fold"/>
</dbReference>
<feature type="domain" description="Big-1" evidence="2">
    <location>
        <begin position="122"/>
        <end position="212"/>
    </location>
</feature>
<comment type="caution">
    <text evidence="3">The sequence shown here is derived from an EMBL/GenBank/DDBJ whole genome shotgun (WGS) entry which is preliminary data.</text>
</comment>
<feature type="non-terminal residue" evidence="3">
    <location>
        <position position="1201"/>
    </location>
</feature>
<organism evidence="3 4">
    <name type="scientific">Lelliottia nimipressuralis</name>
    <dbReference type="NCBI Taxonomy" id="69220"/>
    <lineage>
        <taxon>Bacteria</taxon>
        <taxon>Pseudomonadati</taxon>
        <taxon>Pseudomonadota</taxon>
        <taxon>Gammaproteobacteria</taxon>
        <taxon>Enterobacterales</taxon>
        <taxon>Enterobacteriaceae</taxon>
        <taxon>Lelliottia</taxon>
    </lineage>
</organism>
<sequence>NGNVTSKNTTFIADETTAEITDANLTVDPDNSPANGTAKNGVTATVTDATGNVVQGVAVSFTVAAGASITTLTGTTGADGIATAEVTSTTAGTYLVTATVNGNATSRNTTFVADGSTAEITDANLTVEPDNSPANGTAKNGVTAIVTDAQGNLVPGAAVSFTVADGASITTLTGTTGADGIATAEVTSTTAGTYLVTATVNGNATSRNTTFIADSSTAEITDANLTVDPDNSPANGTAKNGVTATVTDATGNVVPDAVVTFTVADGASITTVTGTTGADGIATAEVTSTTAGTYLVTATVNGNATSRNTNFVADGSTAEITDANLVIDPDGAAANGTAKNSVTATVTDATGNVVPGAAVSFTVAAGATLTTLTGTTGADGIATAEVTSLKAGSYLVTATVNGKATSKDTTFVADATTANLVLAPVDNEAEYYYAGYKAIFTATVVDGNDNLITDADFEVYASGTETVVATLESVSAGKGTISISDTAVGDVNLVVKLKGNAQVSDSAQVKFVADVTSAQILDADVYVENDGALAASFGSIVLTFTVKDRYGNPVPRALGWRHEVDFTPEGHSGNVSSSAASVDDGTGATVAITAKSGMAGEYRVALTIDRTNYIYRNIYYVGVMAPFEVFTDNALANGVDENRVGLHIYQRGTPGVIANTNVQFEADNNAILSSQNVLTDSEGYAYVTVTSKTAGPVNITARYAGNQQQTTSITFLQQTGEIAERDLIVDPDNAVADGRDKNVVTAFVKDTSGQPVVGEEVTFEVQEGPVLTPVTTTTGDDGKAVAEITSTKAGSFKVTATVNGKSTSKDTTFVADATTARMVLTEVNPIDSHPAGSKANFTASVQDANGNVFKDAEIEVSASGTETTEAEITGVSGGVANLFVTDTKVGEVLLTVKQKGNSKLSASEEVKFIADVASARVLESDFDTPKANAIANGVDEVKITASVTDQYGNPISVGGTSSTIPENGVRLAIDVQGSNAAQAISSAVYTENTITYTLKIDNATEFSVRPLINHAPVPGLNNKIVKFIPVLRELRANNNNQPADGTSPITLVVRLTYGMSDYASGYSGTVSFTATNGAVMSSNQVTTAGGGAGTGYAPVNVRSVNLGTSTVTATFEQAGITQQLTVDINFTNAATIQETDLVINPDNAKANGADKNTVTAIVTDGNGTPVAGEEVSFSVEDGPVVTVINGTSDAEGKAIAE</sequence>
<dbReference type="InterPro" id="IPR051715">
    <property type="entry name" value="Intimin-Invasin_domain"/>
</dbReference>
<keyword evidence="4" id="KW-1185">Reference proteome</keyword>
<dbReference type="RefSeq" id="WP_187469910.1">
    <property type="nucleotide sequence ID" value="NZ_VTFR01000022.1"/>
</dbReference>
<feature type="domain" description="Big-1" evidence="2">
    <location>
        <begin position="222"/>
        <end position="312"/>
    </location>
</feature>
<dbReference type="Gene3D" id="2.60.40.10">
    <property type="entry name" value="Immunoglobulins"/>
    <property type="match status" value="12"/>
</dbReference>
<dbReference type="Proteomes" id="UP000323910">
    <property type="component" value="Unassembled WGS sequence"/>
</dbReference>
<feature type="domain" description="Big-1" evidence="2">
    <location>
        <begin position="22"/>
        <end position="112"/>
    </location>
</feature>
<evidence type="ECO:0000256" key="1">
    <source>
        <dbReference type="ARBA" id="ARBA00010116"/>
    </source>
</evidence>
<dbReference type="PROSITE" id="PS51127">
    <property type="entry name" value="BIG1"/>
    <property type="match status" value="7"/>
</dbReference>
<dbReference type="SUPFAM" id="SSF49373">
    <property type="entry name" value="Invasin/intimin cell-adhesion fragments"/>
    <property type="match status" value="11"/>
</dbReference>
<dbReference type="InterPro" id="IPR003344">
    <property type="entry name" value="Big_1_dom"/>
</dbReference>
<gene>
    <name evidence="3" type="ORF">FZO59_22155</name>
</gene>
<name>A0ABY3NXG0_9ENTR</name>
<reference evidence="3 4" key="1">
    <citation type="submission" date="2019-08" db="EMBL/GenBank/DDBJ databases">
        <title>The draft genome of Lelliottia nimipressuralis strain CICC 24156.</title>
        <authorList>
            <person name="Wu W."/>
            <person name="Feng Y."/>
            <person name="Zong Z."/>
        </authorList>
    </citation>
    <scope>NUCLEOTIDE SEQUENCE [LARGE SCALE GENOMIC DNA]</scope>
    <source>
        <strain evidence="3 4">CICC 24156</strain>
    </source>
</reference>
<protein>
    <recommendedName>
        <fullName evidence="2">Big-1 domain-containing protein</fullName>
    </recommendedName>
</protein>
<dbReference type="SMART" id="SM00634">
    <property type="entry name" value="BID_1"/>
    <property type="match status" value="7"/>
</dbReference>
<dbReference type="EMBL" id="VTFR01000022">
    <property type="protein sequence ID" value="TYT28074.1"/>
    <property type="molecule type" value="Genomic_DNA"/>
</dbReference>
<feature type="domain" description="Big-1" evidence="2">
    <location>
        <begin position="724"/>
        <end position="814"/>
    </location>
</feature>
<proteinExistence type="inferred from homology"/>
<accession>A0ABY3NXG0</accession>
<feature type="domain" description="Big-1" evidence="2">
    <location>
        <begin position="624"/>
        <end position="716"/>
    </location>
</feature>
<evidence type="ECO:0000259" key="2">
    <source>
        <dbReference type="PROSITE" id="PS51127"/>
    </source>
</evidence>
<feature type="non-terminal residue" evidence="3">
    <location>
        <position position="1"/>
    </location>
</feature>
<evidence type="ECO:0000313" key="4">
    <source>
        <dbReference type="Proteomes" id="UP000323910"/>
    </source>
</evidence>
<dbReference type="Pfam" id="PF02369">
    <property type="entry name" value="Big_1"/>
    <property type="match status" value="7"/>
</dbReference>